<evidence type="ECO:0000256" key="2">
    <source>
        <dbReference type="ARBA" id="ARBA00022490"/>
    </source>
</evidence>
<dbReference type="EMBL" id="KB202124">
    <property type="protein sequence ID" value="ESO92266.1"/>
    <property type="molecule type" value="Genomic_DNA"/>
</dbReference>
<comment type="subcellular location">
    <subcellularLocation>
        <location evidence="1">Cytoplasm</location>
    </subcellularLocation>
</comment>
<feature type="domain" description="STI1" evidence="5">
    <location>
        <begin position="49"/>
        <end position="88"/>
    </location>
</feature>
<reference evidence="6 7" key="1">
    <citation type="journal article" date="2013" name="Nature">
        <title>Insights into bilaterian evolution from three spiralian genomes.</title>
        <authorList>
            <person name="Simakov O."/>
            <person name="Marletaz F."/>
            <person name="Cho S.J."/>
            <person name="Edsinger-Gonzales E."/>
            <person name="Havlak P."/>
            <person name="Hellsten U."/>
            <person name="Kuo D.H."/>
            <person name="Larsson T."/>
            <person name="Lv J."/>
            <person name="Arendt D."/>
            <person name="Savage R."/>
            <person name="Osoegawa K."/>
            <person name="de Jong P."/>
            <person name="Grimwood J."/>
            <person name="Chapman J.A."/>
            <person name="Shapiro H."/>
            <person name="Aerts A."/>
            <person name="Otillar R.P."/>
            <person name="Terry A.Y."/>
            <person name="Boore J.L."/>
            <person name="Grigoriev I.V."/>
            <person name="Lindberg D.R."/>
            <person name="Seaver E.C."/>
            <person name="Weisblat D.A."/>
            <person name="Putnam N.H."/>
            <person name="Rokhsar D.S."/>
        </authorList>
    </citation>
    <scope>NUCLEOTIDE SEQUENCE [LARGE SCALE GENOMIC DNA]</scope>
</reference>
<proteinExistence type="predicted"/>
<dbReference type="AlphaFoldDB" id="V4AFU2"/>
<dbReference type="FunFam" id="1.10.260.100:FF:000002">
    <property type="entry name" value="Stress-induced-phosphoprotein 1 (Hsp70/Hsp90-organizing)"/>
    <property type="match status" value="1"/>
</dbReference>
<evidence type="ECO:0000313" key="7">
    <source>
        <dbReference type="Proteomes" id="UP000030746"/>
    </source>
</evidence>
<dbReference type="InterPro" id="IPR006636">
    <property type="entry name" value="STI1_HS-bd"/>
</dbReference>
<dbReference type="RefSeq" id="XP_009057185.1">
    <property type="nucleotide sequence ID" value="XM_009058937.1"/>
</dbReference>
<accession>V4AFU2</accession>
<dbReference type="InterPro" id="IPR041243">
    <property type="entry name" value="STI1/HOP_DP"/>
</dbReference>
<dbReference type="Gene3D" id="1.10.260.100">
    <property type="match status" value="1"/>
</dbReference>
<keyword evidence="7" id="KW-1185">Reference proteome</keyword>
<dbReference type="HOGENOM" id="CLU_111860_1_0_1"/>
<keyword evidence="3" id="KW-0677">Repeat</keyword>
<dbReference type="SMART" id="SM00727">
    <property type="entry name" value="STI1"/>
    <property type="match status" value="1"/>
</dbReference>
<evidence type="ECO:0000256" key="4">
    <source>
        <dbReference type="ARBA" id="ARBA00022803"/>
    </source>
</evidence>
<evidence type="ECO:0000256" key="3">
    <source>
        <dbReference type="ARBA" id="ARBA00022737"/>
    </source>
</evidence>
<keyword evidence="4" id="KW-0802">TPR repeat</keyword>
<dbReference type="CTD" id="20239189"/>
<keyword evidence="2" id="KW-0963">Cytoplasm</keyword>
<gene>
    <name evidence="6" type="ORF">LOTGIDRAFT_162918</name>
</gene>
<name>V4AFU2_LOTGI</name>
<protein>
    <recommendedName>
        <fullName evidence="5">STI1 domain-containing protein</fullName>
    </recommendedName>
</protein>
<evidence type="ECO:0000256" key="1">
    <source>
        <dbReference type="ARBA" id="ARBA00004496"/>
    </source>
</evidence>
<dbReference type="GeneID" id="20239189"/>
<evidence type="ECO:0000313" key="6">
    <source>
        <dbReference type="EMBL" id="ESO92266.1"/>
    </source>
</evidence>
<dbReference type="GO" id="GO:0005737">
    <property type="term" value="C:cytoplasm"/>
    <property type="evidence" value="ECO:0007669"/>
    <property type="project" value="UniProtKB-SubCell"/>
</dbReference>
<dbReference type="OrthoDB" id="2423701at2759"/>
<sequence>MKETTKAAVAYQKAMELDPNCQEAIDGYRKATMAESSDPESIKRRAMNDPEVQQILGDPAMQMILQQMSKEPAAVREHLKNPEIAAKIQKLMEMGIIAIH</sequence>
<evidence type="ECO:0000259" key="5">
    <source>
        <dbReference type="SMART" id="SM00727"/>
    </source>
</evidence>
<dbReference type="Pfam" id="PF17830">
    <property type="entry name" value="STI1-HOP_DP"/>
    <property type="match status" value="1"/>
</dbReference>
<dbReference type="Proteomes" id="UP000030746">
    <property type="component" value="Unassembled WGS sequence"/>
</dbReference>
<organism evidence="6 7">
    <name type="scientific">Lottia gigantea</name>
    <name type="common">Giant owl limpet</name>
    <dbReference type="NCBI Taxonomy" id="225164"/>
    <lineage>
        <taxon>Eukaryota</taxon>
        <taxon>Metazoa</taxon>
        <taxon>Spiralia</taxon>
        <taxon>Lophotrochozoa</taxon>
        <taxon>Mollusca</taxon>
        <taxon>Gastropoda</taxon>
        <taxon>Patellogastropoda</taxon>
        <taxon>Lottioidea</taxon>
        <taxon>Lottiidae</taxon>
        <taxon>Lottia</taxon>
    </lineage>
</organism>